<feature type="transmembrane region" description="Helical" evidence="1">
    <location>
        <begin position="6"/>
        <end position="28"/>
    </location>
</feature>
<keyword evidence="1" id="KW-0812">Transmembrane</keyword>
<evidence type="ECO:0000256" key="1">
    <source>
        <dbReference type="SAM" id="Phobius"/>
    </source>
</evidence>
<proteinExistence type="predicted"/>
<organism evidence="2 3">
    <name type="scientific">Candidatus Marsarchaeota G2 archaeon ECH_B_SAG-M15</name>
    <dbReference type="NCBI Taxonomy" id="1978162"/>
    <lineage>
        <taxon>Archaea</taxon>
        <taxon>Candidatus Marsarchaeota</taxon>
        <taxon>Candidatus Marsarchaeota group 2</taxon>
    </lineage>
</organism>
<dbReference type="AlphaFoldDB" id="A0A2R6AW45"/>
<dbReference type="EMBL" id="NEXJ01000076">
    <property type="protein sequence ID" value="PSN90609.1"/>
    <property type="molecule type" value="Genomic_DNA"/>
</dbReference>
<feature type="transmembrane region" description="Helical" evidence="1">
    <location>
        <begin position="159"/>
        <end position="182"/>
    </location>
</feature>
<feature type="transmembrane region" description="Helical" evidence="1">
    <location>
        <begin position="40"/>
        <end position="66"/>
    </location>
</feature>
<sequence>MSYHLFLVGTLLDFVSGFVALLVSYYAYRYNRLLRSTPLLFLSFGFMLLGLGLLSEASVHLFSAVYTRQIRIFVEASAVYLVMQVAAYLVIAMGYAYEAYTKAALSAPAASLLLVGVRRPPVLLLPYRLSVSAELFSVIILAIVVYQATLVYTTSKNRLAGMVLTGFLLIMLGQAISFGGVLSLSTLGFEIGELTRFLGFLVLLVFLLRSGRSGQA</sequence>
<accession>A0A2R6AW45</accession>
<name>A0A2R6AW45_9ARCH</name>
<keyword evidence="1" id="KW-0472">Membrane</keyword>
<evidence type="ECO:0000313" key="3">
    <source>
        <dbReference type="Proteomes" id="UP000240490"/>
    </source>
</evidence>
<evidence type="ECO:0000313" key="2">
    <source>
        <dbReference type="EMBL" id="PSN90609.1"/>
    </source>
</evidence>
<feature type="transmembrane region" description="Helical" evidence="1">
    <location>
        <begin position="129"/>
        <end position="152"/>
    </location>
</feature>
<keyword evidence="1" id="KW-1133">Transmembrane helix</keyword>
<comment type="caution">
    <text evidence="2">The sequence shown here is derived from an EMBL/GenBank/DDBJ whole genome shotgun (WGS) entry which is preliminary data.</text>
</comment>
<protein>
    <submittedName>
        <fullName evidence="2">Uncharacterized protein</fullName>
    </submittedName>
</protein>
<feature type="transmembrane region" description="Helical" evidence="1">
    <location>
        <begin position="194"/>
        <end position="211"/>
    </location>
</feature>
<feature type="transmembrane region" description="Helical" evidence="1">
    <location>
        <begin position="72"/>
        <end position="92"/>
    </location>
</feature>
<dbReference type="Proteomes" id="UP000240490">
    <property type="component" value="Unassembled WGS sequence"/>
</dbReference>
<gene>
    <name evidence="2" type="ORF">B9Q08_04395</name>
</gene>
<reference evidence="2 3" key="1">
    <citation type="submission" date="2017-04" db="EMBL/GenBank/DDBJ databases">
        <title>Novel microbial lineages endemic to geothermal iron-oxide mats fill important gaps in the evolutionary history of Archaea.</title>
        <authorList>
            <person name="Jay Z.J."/>
            <person name="Beam J.P."/>
            <person name="Dlakic M."/>
            <person name="Rusch D.B."/>
            <person name="Kozubal M.A."/>
            <person name="Inskeep W.P."/>
        </authorList>
    </citation>
    <scope>NUCLEOTIDE SEQUENCE [LARGE SCALE GENOMIC DNA]</scope>
    <source>
        <strain evidence="2">ECH_B_SAG-M15</strain>
    </source>
</reference>